<evidence type="ECO:0000256" key="7">
    <source>
        <dbReference type="ARBA" id="ARBA00023136"/>
    </source>
</evidence>
<evidence type="ECO:0000256" key="6">
    <source>
        <dbReference type="ARBA" id="ARBA00023065"/>
    </source>
</evidence>
<dbReference type="EMBL" id="JBEDUW010000003">
    <property type="protein sequence ID" value="KAK9939176.1"/>
    <property type="molecule type" value="Genomic_DNA"/>
</dbReference>
<dbReference type="Proteomes" id="UP001457282">
    <property type="component" value="Unassembled WGS sequence"/>
</dbReference>
<proteinExistence type="inferred from homology"/>
<dbReference type="PANTHER" id="PTHR31086">
    <property type="entry name" value="ALUMINUM-ACTIVATED MALATE TRANSPORTER 10"/>
    <property type="match status" value="1"/>
</dbReference>
<evidence type="ECO:0000313" key="10">
    <source>
        <dbReference type="EMBL" id="KAK9939176.1"/>
    </source>
</evidence>
<evidence type="ECO:0000256" key="1">
    <source>
        <dbReference type="ARBA" id="ARBA00004141"/>
    </source>
</evidence>
<keyword evidence="3" id="KW-0813">Transport</keyword>
<protein>
    <submittedName>
        <fullName evidence="10">Uncharacterized protein</fullName>
    </submittedName>
</protein>
<keyword evidence="5 9" id="KW-1133">Transmembrane helix</keyword>
<keyword evidence="4 9" id="KW-0812">Transmembrane</keyword>
<feature type="transmembrane region" description="Helical" evidence="9">
    <location>
        <begin position="68"/>
        <end position="88"/>
    </location>
</feature>
<dbReference type="InterPro" id="IPR020966">
    <property type="entry name" value="ALMT"/>
</dbReference>
<dbReference type="GO" id="GO:0016020">
    <property type="term" value="C:membrane"/>
    <property type="evidence" value="ECO:0007669"/>
    <property type="project" value="UniProtKB-SubCell"/>
</dbReference>
<comment type="caution">
    <text evidence="10">The sequence shown here is derived from an EMBL/GenBank/DDBJ whole genome shotgun (WGS) entry which is preliminary data.</text>
</comment>
<dbReference type="AlphaFoldDB" id="A0AAW1XSB4"/>
<evidence type="ECO:0000256" key="5">
    <source>
        <dbReference type="ARBA" id="ARBA00022989"/>
    </source>
</evidence>
<comment type="subcellular location">
    <subcellularLocation>
        <location evidence="1">Membrane</location>
        <topology evidence="1">Multi-pass membrane protein</topology>
    </subcellularLocation>
</comment>
<feature type="transmembrane region" description="Helical" evidence="9">
    <location>
        <begin position="43"/>
        <end position="62"/>
    </location>
</feature>
<dbReference type="GO" id="GO:0015743">
    <property type="term" value="P:malate transport"/>
    <property type="evidence" value="ECO:0007669"/>
    <property type="project" value="InterPro"/>
</dbReference>
<dbReference type="Pfam" id="PF11744">
    <property type="entry name" value="ALMT"/>
    <property type="match status" value="2"/>
</dbReference>
<evidence type="ECO:0000256" key="9">
    <source>
        <dbReference type="SAM" id="Phobius"/>
    </source>
</evidence>
<accession>A0AAW1XSB4</accession>
<evidence type="ECO:0000256" key="3">
    <source>
        <dbReference type="ARBA" id="ARBA00022448"/>
    </source>
</evidence>
<evidence type="ECO:0000313" key="11">
    <source>
        <dbReference type="Proteomes" id="UP001457282"/>
    </source>
</evidence>
<keyword evidence="7 9" id="KW-0472">Membrane</keyword>
<evidence type="ECO:0000256" key="2">
    <source>
        <dbReference type="ARBA" id="ARBA00007079"/>
    </source>
</evidence>
<keyword evidence="6" id="KW-0406">Ion transport</keyword>
<evidence type="ECO:0000256" key="4">
    <source>
        <dbReference type="ARBA" id="ARBA00022692"/>
    </source>
</evidence>
<organism evidence="10 11">
    <name type="scientific">Rubus argutus</name>
    <name type="common">Southern blackberry</name>
    <dbReference type="NCBI Taxonomy" id="59490"/>
    <lineage>
        <taxon>Eukaryota</taxon>
        <taxon>Viridiplantae</taxon>
        <taxon>Streptophyta</taxon>
        <taxon>Embryophyta</taxon>
        <taxon>Tracheophyta</taxon>
        <taxon>Spermatophyta</taxon>
        <taxon>Magnoliopsida</taxon>
        <taxon>eudicotyledons</taxon>
        <taxon>Gunneridae</taxon>
        <taxon>Pentapetalae</taxon>
        <taxon>rosids</taxon>
        <taxon>fabids</taxon>
        <taxon>Rosales</taxon>
        <taxon>Rosaceae</taxon>
        <taxon>Rosoideae</taxon>
        <taxon>Rosoideae incertae sedis</taxon>
        <taxon>Rubus</taxon>
    </lineage>
</organism>
<evidence type="ECO:0000256" key="8">
    <source>
        <dbReference type="ARBA" id="ARBA00023303"/>
    </source>
</evidence>
<keyword evidence="8" id="KW-0407">Ion channel</keyword>
<gene>
    <name evidence="10" type="ORF">M0R45_015882</name>
</gene>
<name>A0AAW1XSB4_RUBAR</name>
<sequence>MMGSSSLEKIGVALASLPGKFTSEVCEIAMRTKKLGQDDPRRITHSLKVGFALTLVSLFYYYQPLYNSFGASAMWAVVTVIVVFEFSVGATLGKGLNRGLATLVAGALGIGAHHLASLSGHIGEPILLGLFVFLQAATSTFYANFLEGFGGEYFRTWEDISESKVDKAFLQGYKSVLNSKSSEESLANFARWEPGHGRFSYRHPWGQYLKVGALIQQCAYRIESLHGRLTADIQVSPEIRNRIEESCTKLSLESGKALKALASDFKTVTKSTSADPHIADAKAAAKSLKSLLKSGLWEDIDLLEVVPAATVGSLLLDVVNCTEKIVESVYELGSLANFQTVEATLSPEKSHELGKICGDKQNLKMDCPHVVIKITESPPVLPENIGKIGQQVLEV</sequence>
<feature type="transmembrane region" description="Helical" evidence="9">
    <location>
        <begin position="100"/>
        <end position="120"/>
    </location>
</feature>
<comment type="similarity">
    <text evidence="2">Belongs to the aromatic acid exporter (TC 2.A.85) family.</text>
</comment>
<keyword evidence="11" id="KW-1185">Reference proteome</keyword>
<reference evidence="10 11" key="1">
    <citation type="journal article" date="2023" name="G3 (Bethesda)">
        <title>A chromosome-length genome assembly and annotation of blackberry (Rubus argutus, cv. 'Hillquist').</title>
        <authorList>
            <person name="Bruna T."/>
            <person name="Aryal R."/>
            <person name="Dudchenko O."/>
            <person name="Sargent D.J."/>
            <person name="Mead D."/>
            <person name="Buti M."/>
            <person name="Cavallini A."/>
            <person name="Hytonen T."/>
            <person name="Andres J."/>
            <person name="Pham M."/>
            <person name="Weisz D."/>
            <person name="Mascagni F."/>
            <person name="Usai G."/>
            <person name="Natali L."/>
            <person name="Bassil N."/>
            <person name="Fernandez G.E."/>
            <person name="Lomsadze A."/>
            <person name="Armour M."/>
            <person name="Olukolu B."/>
            <person name="Poorten T."/>
            <person name="Britton C."/>
            <person name="Davik J."/>
            <person name="Ashrafi H."/>
            <person name="Aiden E.L."/>
            <person name="Borodovsky M."/>
            <person name="Worthington M."/>
        </authorList>
    </citation>
    <scope>NUCLEOTIDE SEQUENCE [LARGE SCALE GENOMIC DNA]</scope>
    <source>
        <strain evidence="10">PI 553951</strain>
    </source>
</reference>
<dbReference type="GO" id="GO:0034220">
    <property type="term" value="P:monoatomic ion transmembrane transport"/>
    <property type="evidence" value="ECO:0007669"/>
    <property type="project" value="UniProtKB-KW"/>
</dbReference>